<feature type="non-terminal residue" evidence="6">
    <location>
        <position position="257"/>
    </location>
</feature>
<keyword evidence="2 4" id="KW-0863">Zinc-finger</keyword>
<dbReference type="AlphaFoldDB" id="A0A1B6K1Q1"/>
<dbReference type="InterPro" id="IPR013083">
    <property type="entry name" value="Znf_RING/FYVE/PHD"/>
</dbReference>
<dbReference type="SMART" id="SM00249">
    <property type="entry name" value="PHD"/>
    <property type="match status" value="1"/>
</dbReference>
<evidence type="ECO:0000313" key="6">
    <source>
        <dbReference type="EMBL" id="JAT05378.1"/>
    </source>
</evidence>
<keyword evidence="1" id="KW-0479">Metal-binding</keyword>
<name>A0A1B6K1Q1_9HEMI</name>
<dbReference type="SUPFAM" id="SSF57903">
    <property type="entry name" value="FYVE/PHD zinc finger"/>
    <property type="match status" value="1"/>
</dbReference>
<dbReference type="CDD" id="cd15489">
    <property type="entry name" value="PHD_SF"/>
    <property type="match status" value="1"/>
</dbReference>
<sequence length="257" mass="29382">MANCRVCLKGLTNKSLKIKCVDCGGSFHGSCVNMSRTDIDTLSAENMPWRCEPCGTTRRQSMRLESQATDGTLTIQDIMKVLNDIRTDQANFVKDLNTSYESLQEQLTANTEAINKQVEKVNGCMEKFEAVIEENLILKKKVEALEVRLEEAEQYSRRNTIEIHGLPFPQNKTETQEEVIELVKKVGEGLGTNIDESMIDACHRLSRRPMGDRPPPVVVKFVRRIDKDRVMEKRRQKREFSTRHMGLAMDTPVYLNE</sequence>
<dbReference type="Gene3D" id="3.30.40.10">
    <property type="entry name" value="Zinc/RING finger domain, C3HC4 (zinc finger)"/>
    <property type="match status" value="1"/>
</dbReference>
<evidence type="ECO:0000256" key="2">
    <source>
        <dbReference type="ARBA" id="ARBA00022771"/>
    </source>
</evidence>
<organism evidence="6">
    <name type="scientific">Homalodisca liturata</name>
    <dbReference type="NCBI Taxonomy" id="320908"/>
    <lineage>
        <taxon>Eukaryota</taxon>
        <taxon>Metazoa</taxon>
        <taxon>Ecdysozoa</taxon>
        <taxon>Arthropoda</taxon>
        <taxon>Hexapoda</taxon>
        <taxon>Insecta</taxon>
        <taxon>Pterygota</taxon>
        <taxon>Neoptera</taxon>
        <taxon>Paraneoptera</taxon>
        <taxon>Hemiptera</taxon>
        <taxon>Auchenorrhyncha</taxon>
        <taxon>Membracoidea</taxon>
        <taxon>Cicadellidae</taxon>
        <taxon>Cicadellinae</taxon>
        <taxon>Proconiini</taxon>
        <taxon>Homalodisca</taxon>
    </lineage>
</organism>
<dbReference type="PROSITE" id="PS50016">
    <property type="entry name" value="ZF_PHD_2"/>
    <property type="match status" value="1"/>
</dbReference>
<evidence type="ECO:0000256" key="1">
    <source>
        <dbReference type="ARBA" id="ARBA00022723"/>
    </source>
</evidence>
<dbReference type="InterPro" id="IPR019787">
    <property type="entry name" value="Znf_PHD-finger"/>
</dbReference>
<evidence type="ECO:0000256" key="4">
    <source>
        <dbReference type="PROSITE-ProRule" id="PRU00146"/>
    </source>
</evidence>
<gene>
    <name evidence="6" type="ORF">g.4819</name>
</gene>
<dbReference type="EMBL" id="GECU01002329">
    <property type="protein sequence ID" value="JAT05378.1"/>
    <property type="molecule type" value="Transcribed_RNA"/>
</dbReference>
<protein>
    <recommendedName>
        <fullName evidence="5">PHD-type domain-containing protein</fullName>
    </recommendedName>
</protein>
<dbReference type="PROSITE" id="PS01359">
    <property type="entry name" value="ZF_PHD_1"/>
    <property type="match status" value="1"/>
</dbReference>
<evidence type="ECO:0000256" key="3">
    <source>
        <dbReference type="ARBA" id="ARBA00022833"/>
    </source>
</evidence>
<dbReference type="GO" id="GO:0008270">
    <property type="term" value="F:zinc ion binding"/>
    <property type="evidence" value="ECO:0007669"/>
    <property type="project" value="UniProtKB-KW"/>
</dbReference>
<dbReference type="InterPro" id="IPR011011">
    <property type="entry name" value="Znf_FYVE_PHD"/>
</dbReference>
<proteinExistence type="predicted"/>
<dbReference type="Pfam" id="PF00628">
    <property type="entry name" value="PHD"/>
    <property type="match status" value="1"/>
</dbReference>
<reference evidence="6" key="1">
    <citation type="submission" date="2015-11" db="EMBL/GenBank/DDBJ databases">
        <title>De novo transcriptome assembly of four potential Pierce s Disease insect vectors from Arizona vineyards.</title>
        <authorList>
            <person name="Tassone E.E."/>
        </authorList>
    </citation>
    <scope>NUCLEOTIDE SEQUENCE</scope>
</reference>
<dbReference type="InterPro" id="IPR001965">
    <property type="entry name" value="Znf_PHD"/>
</dbReference>
<feature type="domain" description="PHD-type" evidence="5">
    <location>
        <begin position="1"/>
        <end position="57"/>
    </location>
</feature>
<evidence type="ECO:0000259" key="5">
    <source>
        <dbReference type="PROSITE" id="PS50016"/>
    </source>
</evidence>
<dbReference type="InterPro" id="IPR004244">
    <property type="entry name" value="Transposase_22"/>
</dbReference>
<keyword evidence="3" id="KW-0862">Zinc</keyword>
<dbReference type="PANTHER" id="PTHR11505">
    <property type="entry name" value="L1 TRANSPOSABLE ELEMENT-RELATED"/>
    <property type="match status" value="1"/>
</dbReference>
<accession>A0A1B6K1Q1</accession>
<dbReference type="Gene3D" id="3.30.70.1820">
    <property type="entry name" value="L1 transposable element, RRM domain"/>
    <property type="match status" value="1"/>
</dbReference>
<dbReference type="InterPro" id="IPR019786">
    <property type="entry name" value="Zinc_finger_PHD-type_CS"/>
</dbReference>